<proteinExistence type="predicted"/>
<accession>A0A1D8K7X9</accession>
<dbReference type="KEGG" id="aaeo:BJI67_08440"/>
<dbReference type="AlphaFoldDB" id="A0A1D8K7X9"/>
<sequence length="267" mass="30652">MGRRVLRRLADKREVLARQLPNTMTPAWVLTSRGAARLRQAGISDAQRGTDQLRSSDTTWRHRWIVNQYLIEYTPDDARSYSEFEILTYRSPLPNQTTRRGVLPMRSWLGKTPDALWTEQHGTLRLLTWIEVERTRKRSSDLGQLCELIVSGTFNPIIAHSELELDEIHLVYVWDRQKPKTLAEIFPLIQALVNGVRKRIAQRLDLYERDVADDFASDQLGKVQLSVLDIGPGPVLRGITYQWSLNELMSAHGLNVVRSRLGADKKS</sequence>
<name>A0A1D8K7X9_9GAMM</name>
<evidence type="ECO:0000313" key="1">
    <source>
        <dbReference type="EMBL" id="AOV17079.1"/>
    </source>
</evidence>
<gene>
    <name evidence="1" type="ORF">BJI67_08440</name>
</gene>
<protein>
    <submittedName>
        <fullName evidence="1">Uncharacterized protein</fullName>
    </submittedName>
</protein>
<evidence type="ECO:0000313" key="2">
    <source>
        <dbReference type="Proteomes" id="UP000095342"/>
    </source>
</evidence>
<reference evidence="1 2" key="1">
    <citation type="submission" date="2016-09" db="EMBL/GenBank/DDBJ databases">
        <title>Acidihalobacter prosperus V6 (DSM14174).</title>
        <authorList>
            <person name="Khaleque H.N."/>
            <person name="Ramsay J.P."/>
            <person name="Murphy R.J.T."/>
            <person name="Kaksonen A.H."/>
            <person name="Boxall N.J."/>
            <person name="Watkin E.L.J."/>
        </authorList>
    </citation>
    <scope>NUCLEOTIDE SEQUENCE [LARGE SCALE GENOMIC DNA]</scope>
    <source>
        <strain evidence="1 2">V6</strain>
    </source>
</reference>
<dbReference type="Proteomes" id="UP000095342">
    <property type="component" value="Chromosome"/>
</dbReference>
<organism evidence="1 2">
    <name type="scientific">Acidihalobacter aeolianus</name>
    <dbReference type="NCBI Taxonomy" id="2792603"/>
    <lineage>
        <taxon>Bacteria</taxon>
        <taxon>Pseudomonadati</taxon>
        <taxon>Pseudomonadota</taxon>
        <taxon>Gammaproteobacteria</taxon>
        <taxon>Chromatiales</taxon>
        <taxon>Ectothiorhodospiraceae</taxon>
        <taxon>Acidihalobacter</taxon>
    </lineage>
</organism>
<keyword evidence="2" id="KW-1185">Reference proteome</keyword>
<dbReference type="EMBL" id="CP017448">
    <property type="protein sequence ID" value="AOV17079.1"/>
    <property type="molecule type" value="Genomic_DNA"/>
</dbReference>